<dbReference type="Proteomes" id="UP000235616">
    <property type="component" value="Unassembled WGS sequence"/>
</dbReference>
<proteinExistence type="predicted"/>
<feature type="region of interest" description="Disordered" evidence="1">
    <location>
        <begin position="76"/>
        <end position="96"/>
    </location>
</feature>
<evidence type="ECO:0000313" key="2">
    <source>
        <dbReference type="EMBL" id="PMS23655.1"/>
    </source>
</evidence>
<dbReference type="OrthoDB" id="9008877at2"/>
<gene>
    <name evidence="2" type="ORF">C0Z18_00240</name>
</gene>
<protein>
    <submittedName>
        <fullName evidence="2">Uncharacterized protein</fullName>
    </submittedName>
</protein>
<evidence type="ECO:0000256" key="1">
    <source>
        <dbReference type="SAM" id="MobiDB-lite"/>
    </source>
</evidence>
<reference evidence="2 3" key="1">
    <citation type="submission" date="2018-01" db="EMBL/GenBank/DDBJ databases">
        <title>Whole genome analyses suggest that Burkholderia sensu lato contains two further novel genera in the rhizoxinica-symbiotica group Mycetohabitans gen. nov., and Trinickia gen. nov.: implications for the evolution of diazotrophy and nodulation in the Burkholderiaceae.</title>
        <authorList>
            <person name="Estrada-de los Santos P."/>
            <person name="Palmer M."/>
            <person name="Chavez-Ramirez B."/>
            <person name="Beukes C."/>
            <person name="Steenkamp E.T."/>
            <person name="Hirsch A.M."/>
            <person name="Manyaka P."/>
            <person name="Maluk M."/>
            <person name="Lafos M."/>
            <person name="Crook M."/>
            <person name="Gross E."/>
            <person name="Simon M.F."/>
            <person name="Bueno dos Reis Junior F."/>
            <person name="Poole P.S."/>
            <person name="Venter S.N."/>
            <person name="James E.K."/>
        </authorList>
    </citation>
    <scope>NUCLEOTIDE SEQUENCE [LARGE SCALE GENOMIC DNA]</scope>
    <source>
        <strain evidence="2 3">GIMN1.004</strain>
    </source>
</reference>
<comment type="caution">
    <text evidence="2">The sequence shown here is derived from an EMBL/GenBank/DDBJ whole genome shotgun (WGS) entry which is preliminary data.</text>
</comment>
<dbReference type="AlphaFoldDB" id="A0A2N7W2N8"/>
<evidence type="ECO:0000313" key="3">
    <source>
        <dbReference type="Proteomes" id="UP000235616"/>
    </source>
</evidence>
<keyword evidence="3" id="KW-1185">Reference proteome</keyword>
<name>A0A2N7W2N8_9BURK</name>
<accession>A0A2N7W2N8</accession>
<organism evidence="2 3">
    <name type="scientific">Trinickia dabaoshanensis</name>
    <dbReference type="NCBI Taxonomy" id="564714"/>
    <lineage>
        <taxon>Bacteria</taxon>
        <taxon>Pseudomonadati</taxon>
        <taxon>Pseudomonadota</taxon>
        <taxon>Betaproteobacteria</taxon>
        <taxon>Burkholderiales</taxon>
        <taxon>Burkholderiaceae</taxon>
        <taxon>Trinickia</taxon>
    </lineage>
</organism>
<dbReference type="RefSeq" id="WP_102643365.1">
    <property type="nucleotide sequence ID" value="NZ_PNYA01000001.1"/>
</dbReference>
<dbReference type="EMBL" id="PNYA01000001">
    <property type="protein sequence ID" value="PMS23655.1"/>
    <property type="molecule type" value="Genomic_DNA"/>
</dbReference>
<sequence>MNAPSSERLVVFVTPAQKRVLAARAQRMGISLSELVRRAVLAFDETGEEVRAAGLVDRLGPASIARRDDLLRRLAQSEPGTAPADQGEFKPVLKKA</sequence>